<protein>
    <submittedName>
        <fullName evidence="2">Aminoglycoside phosphotransferase family protein</fullName>
    </submittedName>
</protein>
<feature type="domain" description="Aminoglycoside phosphotransferase" evidence="1">
    <location>
        <begin position="24"/>
        <end position="256"/>
    </location>
</feature>
<dbReference type="InterPro" id="IPR011009">
    <property type="entry name" value="Kinase-like_dom_sf"/>
</dbReference>
<evidence type="ECO:0000313" key="2">
    <source>
        <dbReference type="EMBL" id="RAV16648.1"/>
    </source>
</evidence>
<dbReference type="AlphaFoldDB" id="A0A329MAE4"/>
<dbReference type="Pfam" id="PF01636">
    <property type="entry name" value="APH"/>
    <property type="match status" value="1"/>
</dbReference>
<keyword evidence="2" id="KW-0808">Transferase</keyword>
<dbReference type="InterPro" id="IPR002575">
    <property type="entry name" value="Aminoglycoside_PTrfase"/>
</dbReference>
<evidence type="ECO:0000259" key="1">
    <source>
        <dbReference type="Pfam" id="PF01636"/>
    </source>
</evidence>
<evidence type="ECO:0000313" key="3">
    <source>
        <dbReference type="Proteomes" id="UP000250369"/>
    </source>
</evidence>
<sequence>MTGMVNEYEQFRKGIPLLCGSSKLERIHKGYSSDAKYIVYASDGRPQYILRTYGIDRDPAKRLEYNSLKHMEKHDVTCSRPIEIGVLPELELGYMIVSYLEGNEASEELPLLTEEEQFNIGVEAGLELLKIHQVSCPDDMKSWEERTAAKHRRYRKEYAECGVSIPNDEKFLSFIDDNLHLMKGRPNLYQHDDFHIGNLIVKDGKLSGVIDFNRYDWGDPIHEFLKVGMFSAEVSVPFAVGQIQGYHNRTSPGDEFWRLYSLYLGMTLVSSVVWILKVKRDELDEMLRKINKVMDDHSNFELTVPKWYSEYKPGF</sequence>
<keyword evidence="3" id="KW-1185">Reference proteome</keyword>
<dbReference type="PANTHER" id="PTHR41283">
    <property type="entry name" value="AMINOGLYCOSIDE PHOSPHOTRANSFERASE"/>
    <property type="match status" value="1"/>
</dbReference>
<dbReference type="PANTHER" id="PTHR41283:SF1">
    <property type="entry name" value="AMINOGLYCOSIDE PHOSPHOTRANSFERASE DOMAIN-CONTAINING PROTEIN"/>
    <property type="match status" value="1"/>
</dbReference>
<dbReference type="OrthoDB" id="334783at2"/>
<gene>
    <name evidence="2" type="ORF">DQG23_27805</name>
</gene>
<proteinExistence type="predicted"/>
<comment type="caution">
    <text evidence="2">The sequence shown here is derived from an EMBL/GenBank/DDBJ whole genome shotgun (WGS) entry which is preliminary data.</text>
</comment>
<dbReference type="GO" id="GO:0016740">
    <property type="term" value="F:transferase activity"/>
    <property type="evidence" value="ECO:0007669"/>
    <property type="project" value="UniProtKB-KW"/>
</dbReference>
<dbReference type="Proteomes" id="UP000250369">
    <property type="component" value="Unassembled WGS sequence"/>
</dbReference>
<accession>A0A329MAE4</accession>
<dbReference type="EMBL" id="QMFB01000020">
    <property type="protein sequence ID" value="RAV16648.1"/>
    <property type="molecule type" value="Genomic_DNA"/>
</dbReference>
<dbReference type="Gene3D" id="3.90.1200.10">
    <property type="match status" value="1"/>
</dbReference>
<name>A0A329MAE4_9BACL</name>
<organism evidence="2 3">
    <name type="scientific">Paenibacillus contaminans</name>
    <dbReference type="NCBI Taxonomy" id="450362"/>
    <lineage>
        <taxon>Bacteria</taxon>
        <taxon>Bacillati</taxon>
        <taxon>Bacillota</taxon>
        <taxon>Bacilli</taxon>
        <taxon>Bacillales</taxon>
        <taxon>Paenibacillaceae</taxon>
        <taxon>Paenibacillus</taxon>
    </lineage>
</organism>
<dbReference type="SUPFAM" id="SSF56112">
    <property type="entry name" value="Protein kinase-like (PK-like)"/>
    <property type="match status" value="1"/>
</dbReference>
<reference evidence="2 3" key="1">
    <citation type="journal article" date="2009" name="Int. J. Syst. Evol. Microbiol.">
        <title>Paenibacillus contaminans sp. nov., isolated from a contaminated laboratory plate.</title>
        <authorList>
            <person name="Chou J.H."/>
            <person name="Lee J.H."/>
            <person name="Lin M.C."/>
            <person name="Chang P.S."/>
            <person name="Arun A.B."/>
            <person name="Young C.C."/>
            <person name="Chen W.M."/>
        </authorList>
    </citation>
    <scope>NUCLEOTIDE SEQUENCE [LARGE SCALE GENOMIC DNA]</scope>
    <source>
        <strain evidence="2 3">CKOBP-6</strain>
    </source>
</reference>